<evidence type="ECO:0000313" key="2">
    <source>
        <dbReference type="EMBL" id="SUA25025.1"/>
    </source>
</evidence>
<dbReference type="InterPro" id="IPR043132">
    <property type="entry name" value="BCAT-like_C"/>
</dbReference>
<organism evidence="2">
    <name type="scientific">Neisseria gonorrhoeae</name>
    <dbReference type="NCBI Taxonomy" id="485"/>
    <lineage>
        <taxon>Bacteria</taxon>
        <taxon>Pseudomonadati</taxon>
        <taxon>Pseudomonadota</taxon>
        <taxon>Betaproteobacteria</taxon>
        <taxon>Neisseriales</taxon>
        <taxon>Neisseriaceae</taxon>
        <taxon>Neisseria</taxon>
    </lineage>
</organism>
<evidence type="ECO:0000256" key="1">
    <source>
        <dbReference type="SAM" id="MobiDB-lite"/>
    </source>
</evidence>
<dbReference type="InterPro" id="IPR001544">
    <property type="entry name" value="Aminotrans_IV"/>
</dbReference>
<dbReference type="Pfam" id="PF01063">
    <property type="entry name" value="Aminotran_4"/>
    <property type="match status" value="1"/>
</dbReference>
<dbReference type="GO" id="GO:0003824">
    <property type="term" value="F:catalytic activity"/>
    <property type="evidence" value="ECO:0007669"/>
    <property type="project" value="InterPro"/>
</dbReference>
<feature type="compositionally biased region" description="Basic residues" evidence="1">
    <location>
        <begin position="28"/>
        <end position="44"/>
    </location>
</feature>
<name>A0A378W366_NEIGO</name>
<proteinExistence type="predicted"/>
<gene>
    <name evidence="2" type="ORF">NCTC11421_03033</name>
</gene>
<dbReference type="EMBL" id="UGRI01000001">
    <property type="protein sequence ID" value="SUA25025.1"/>
    <property type="molecule type" value="Genomic_DNA"/>
</dbReference>
<dbReference type="Gene3D" id="3.20.10.10">
    <property type="entry name" value="D-amino Acid Aminotransferase, subunit A, domain 2"/>
    <property type="match status" value="1"/>
</dbReference>
<protein>
    <submittedName>
        <fullName evidence="2">Para-aminobenzoate synthase component I</fullName>
    </submittedName>
</protein>
<accession>A0A378W366</accession>
<reference evidence="2" key="1">
    <citation type="submission" date="2018-06" db="EMBL/GenBank/DDBJ databases">
        <authorList>
            <consortium name="Pathogen Informatics"/>
            <person name="Doyle S."/>
        </authorList>
    </citation>
    <scope>NUCLEOTIDE SEQUENCE [LARGE SCALE GENOMIC DNA]</scope>
    <source>
        <strain evidence="2">NCTC11421</strain>
    </source>
</reference>
<dbReference type="InterPro" id="IPR036038">
    <property type="entry name" value="Aminotransferase-like"/>
</dbReference>
<feature type="region of interest" description="Disordered" evidence="1">
    <location>
        <begin position="1"/>
        <end position="44"/>
    </location>
</feature>
<sequence length="155" mass="17835">MPSENLRPSPQPAPARRLRKSNQTIHCRLARRRVPHQSPARFRRHQPVPRRFKPSDRQTARHHFADHPARTKLPAPLQTTHRAIFDQAWQTAETQGAFDSLFFNSDGILLEGGRSNVFVKHRGQWLTPSLDLDILNGIMRQAVSDEPQNICTQIK</sequence>
<dbReference type="AlphaFoldDB" id="A0A378W366"/>
<dbReference type="SUPFAM" id="SSF56752">
    <property type="entry name" value="D-aminoacid aminotransferase-like PLP-dependent enzymes"/>
    <property type="match status" value="1"/>
</dbReference>